<accession>A0A7E4ZUF2</accession>
<name>A0A7E4ZUF2_PANRE</name>
<evidence type="ECO:0000313" key="2">
    <source>
        <dbReference type="WBParaSite" id="Pan_g17914.t1"/>
    </source>
</evidence>
<reference evidence="2" key="2">
    <citation type="submission" date="2020-10" db="UniProtKB">
        <authorList>
            <consortium name="WormBaseParasite"/>
        </authorList>
    </citation>
    <scope>IDENTIFICATION</scope>
</reference>
<dbReference type="AlphaFoldDB" id="A0A7E4ZUF2"/>
<dbReference type="WBParaSite" id="Pan_g17914.t1">
    <property type="protein sequence ID" value="Pan_g17914.t1"/>
    <property type="gene ID" value="Pan_g17914"/>
</dbReference>
<reference evidence="1" key="1">
    <citation type="journal article" date="2013" name="Genetics">
        <title>The draft genome and transcriptome of Panagrellus redivivus are shaped by the harsh demands of a free-living lifestyle.</title>
        <authorList>
            <person name="Srinivasan J."/>
            <person name="Dillman A.R."/>
            <person name="Macchietto M.G."/>
            <person name="Heikkinen L."/>
            <person name="Lakso M."/>
            <person name="Fracchia K.M."/>
            <person name="Antoshechkin I."/>
            <person name="Mortazavi A."/>
            <person name="Wong G."/>
            <person name="Sternberg P.W."/>
        </authorList>
    </citation>
    <scope>NUCLEOTIDE SEQUENCE [LARGE SCALE GENOMIC DNA]</scope>
    <source>
        <strain evidence="1">MT8872</strain>
    </source>
</reference>
<organism evidence="1 2">
    <name type="scientific">Panagrellus redivivus</name>
    <name type="common">Microworm</name>
    <dbReference type="NCBI Taxonomy" id="6233"/>
    <lineage>
        <taxon>Eukaryota</taxon>
        <taxon>Metazoa</taxon>
        <taxon>Ecdysozoa</taxon>
        <taxon>Nematoda</taxon>
        <taxon>Chromadorea</taxon>
        <taxon>Rhabditida</taxon>
        <taxon>Tylenchina</taxon>
        <taxon>Panagrolaimomorpha</taxon>
        <taxon>Panagrolaimoidea</taxon>
        <taxon>Panagrolaimidae</taxon>
        <taxon>Panagrellus</taxon>
    </lineage>
</organism>
<keyword evidence="1" id="KW-1185">Reference proteome</keyword>
<proteinExistence type="predicted"/>
<protein>
    <submittedName>
        <fullName evidence="2">Cilia- and flagella-associated protein 206</fullName>
    </submittedName>
</protein>
<dbReference type="Proteomes" id="UP000492821">
    <property type="component" value="Unassembled WGS sequence"/>
</dbReference>
<sequence length="294" mass="34130">MSSAARHRSTFELEHFDLKDYLKDLLVDTPLYQDHYNFNQANEYVRFAVDKELEADLTLERDRFPKFDPRNLATVDVRQLFAQHKNLYQTICKIVARSHVQVESEIRQRRSQPFCNEFRQEARVLQGVFHNIIPLAPILPTSSTMNPSQFCLACIIADVSNVVTGKACIFMNTFKSVMYTSGIQAWALYQPEGLVAIVEHFKVFLTGEVSLENIGLSDKKPDNHKYEEELPCLVNIEVLTDYVQRLLKQKHLTIEDKLLKDFYSLHGLSTNDLSDEQLHDVYWALNHFMLNTLK</sequence>
<evidence type="ECO:0000313" key="1">
    <source>
        <dbReference type="Proteomes" id="UP000492821"/>
    </source>
</evidence>